<dbReference type="CDD" id="cd00801">
    <property type="entry name" value="INT_P4_C"/>
    <property type="match status" value="1"/>
</dbReference>
<dbReference type="InterPro" id="IPR025166">
    <property type="entry name" value="Integrase_DNA_bind_dom"/>
</dbReference>
<dbReference type="GO" id="GO:0003677">
    <property type="term" value="F:DNA binding"/>
    <property type="evidence" value="ECO:0007669"/>
    <property type="project" value="UniProtKB-KW"/>
</dbReference>
<sequence>MGKTVGLTDARIAGLALPAQGQVEYPDNLVRGLRLRVGKSGIKTYILRKKCHGRWLNLTLGRHSVRFKLADARKKARDLLVDIEHGKDVAKKEGEKRKFSSGTGTVRELAEVYLANEVRGKKRSAVEIERSFNIYILPEIGNRLADTITRGDVSKLNEKVAYEGKRPTPVQARNVHRYLSSFYSWALPRLDALPAHPCRDAWCPKPPAARDRVLTDRELAALWHSAVEDGYPFGSFVQQLILTGQRRSEVLGATLSEFDLNARTWTVPGNRAKNGKANIIPLSAPALALIKDVIKKAGLDADDPLHAERLIFASQTTPENAVSGITRSWNRMRKRADEIIGFEMNHYRIHDIRRTVATGLQRLGIPLVVSEAVLNHQSGSAKTGVAAVYHHHHFTEEKREALALWANEVTKITSKNIRGR</sequence>
<evidence type="ECO:0000256" key="3">
    <source>
        <dbReference type="ARBA" id="ARBA00023125"/>
    </source>
</evidence>
<evidence type="ECO:0000313" key="6">
    <source>
        <dbReference type="EMBL" id="ARU15023.1"/>
    </source>
</evidence>
<dbReference type="RefSeq" id="WP_066842225.1">
    <property type="nucleotide sequence ID" value="NZ_CP019602.1"/>
</dbReference>
<keyword evidence="3" id="KW-0238">DNA-binding</keyword>
<dbReference type="Gene3D" id="1.10.150.130">
    <property type="match status" value="1"/>
</dbReference>
<dbReference type="Gene3D" id="1.10.443.10">
    <property type="entry name" value="Intergrase catalytic core"/>
    <property type="match status" value="1"/>
</dbReference>
<dbReference type="STRING" id="450378.GCA_001661675_00215"/>
<evidence type="ECO:0000256" key="2">
    <source>
        <dbReference type="ARBA" id="ARBA00022908"/>
    </source>
</evidence>
<keyword evidence="7" id="KW-1185">Reference proteome</keyword>
<dbReference type="PANTHER" id="PTHR30629:SF2">
    <property type="entry name" value="PROPHAGE INTEGRASE INTS-RELATED"/>
    <property type="match status" value="1"/>
</dbReference>
<name>A0A1Z1F8G6_9SPHN</name>
<dbReference type="InterPro" id="IPR011010">
    <property type="entry name" value="DNA_brk_join_enz"/>
</dbReference>
<dbReference type="Gene3D" id="3.30.160.390">
    <property type="entry name" value="Integrase, DNA-binding domain"/>
    <property type="match status" value="1"/>
</dbReference>
<protein>
    <submittedName>
        <fullName evidence="6">Integrase</fullName>
    </submittedName>
</protein>
<evidence type="ECO:0000256" key="1">
    <source>
        <dbReference type="ARBA" id="ARBA00008857"/>
    </source>
</evidence>
<keyword evidence="4" id="KW-0233">DNA recombination</keyword>
<dbReference type="Proteomes" id="UP000195807">
    <property type="component" value="Chromosome"/>
</dbReference>
<dbReference type="InterPro" id="IPR013762">
    <property type="entry name" value="Integrase-like_cat_sf"/>
</dbReference>
<dbReference type="Pfam" id="PF13356">
    <property type="entry name" value="Arm-DNA-bind_3"/>
    <property type="match status" value="1"/>
</dbReference>
<dbReference type="GO" id="GO:0006310">
    <property type="term" value="P:DNA recombination"/>
    <property type="evidence" value="ECO:0007669"/>
    <property type="project" value="UniProtKB-KW"/>
</dbReference>
<dbReference type="OrthoDB" id="7615137at2"/>
<feature type="domain" description="Tyr recombinase" evidence="5">
    <location>
        <begin position="209"/>
        <end position="403"/>
    </location>
</feature>
<dbReference type="InterPro" id="IPR010998">
    <property type="entry name" value="Integrase_recombinase_N"/>
</dbReference>
<comment type="similarity">
    <text evidence="1">Belongs to the 'phage' integrase family.</text>
</comment>
<accession>A0A1Z1F8G6</accession>
<dbReference type="InterPro" id="IPR002104">
    <property type="entry name" value="Integrase_catalytic"/>
</dbReference>
<reference evidence="6 7" key="1">
    <citation type="submission" date="2017-01" db="EMBL/GenBank/DDBJ databases">
        <title>Complete genome sequence of esterase-producing bacterium Croceicoccus marinus E4A9.</title>
        <authorList>
            <person name="Wu Y.-H."/>
            <person name="Cheng H."/>
            <person name="Xu L."/>
            <person name="Huo Y.-Y."/>
            <person name="Wang C.-S."/>
            <person name="Xu X.-W."/>
        </authorList>
    </citation>
    <scope>NUCLEOTIDE SEQUENCE [LARGE SCALE GENOMIC DNA]</scope>
    <source>
        <strain evidence="6 7">E4A9</strain>
    </source>
</reference>
<dbReference type="PANTHER" id="PTHR30629">
    <property type="entry name" value="PROPHAGE INTEGRASE"/>
    <property type="match status" value="1"/>
</dbReference>
<dbReference type="SUPFAM" id="SSF56349">
    <property type="entry name" value="DNA breaking-rejoining enzymes"/>
    <property type="match status" value="1"/>
</dbReference>
<dbReference type="EMBL" id="CP019602">
    <property type="protein sequence ID" value="ARU15023.1"/>
    <property type="molecule type" value="Genomic_DNA"/>
</dbReference>
<evidence type="ECO:0000313" key="7">
    <source>
        <dbReference type="Proteomes" id="UP000195807"/>
    </source>
</evidence>
<dbReference type="GO" id="GO:0015074">
    <property type="term" value="P:DNA integration"/>
    <property type="evidence" value="ECO:0007669"/>
    <property type="project" value="UniProtKB-KW"/>
</dbReference>
<dbReference type="PROSITE" id="PS51898">
    <property type="entry name" value="TYR_RECOMBINASE"/>
    <property type="match status" value="1"/>
</dbReference>
<keyword evidence="2" id="KW-0229">DNA integration</keyword>
<gene>
    <name evidence="6" type="ORF">A9D14_01070</name>
</gene>
<proteinExistence type="inferred from homology"/>
<evidence type="ECO:0000256" key="4">
    <source>
        <dbReference type="ARBA" id="ARBA00023172"/>
    </source>
</evidence>
<dbReference type="Pfam" id="PF00589">
    <property type="entry name" value="Phage_integrase"/>
    <property type="match status" value="1"/>
</dbReference>
<dbReference type="AlphaFoldDB" id="A0A1Z1F8G6"/>
<dbReference type="KEGG" id="cman:A9D14_01070"/>
<evidence type="ECO:0000259" key="5">
    <source>
        <dbReference type="PROSITE" id="PS51898"/>
    </source>
</evidence>
<organism evidence="6 7">
    <name type="scientific">Croceicoccus marinus</name>
    <dbReference type="NCBI Taxonomy" id="450378"/>
    <lineage>
        <taxon>Bacteria</taxon>
        <taxon>Pseudomonadati</taxon>
        <taxon>Pseudomonadota</taxon>
        <taxon>Alphaproteobacteria</taxon>
        <taxon>Sphingomonadales</taxon>
        <taxon>Erythrobacteraceae</taxon>
        <taxon>Croceicoccus</taxon>
    </lineage>
</organism>
<dbReference type="InterPro" id="IPR038488">
    <property type="entry name" value="Integrase_DNA-bd_sf"/>
</dbReference>
<dbReference type="InterPro" id="IPR050808">
    <property type="entry name" value="Phage_Integrase"/>
</dbReference>